<sequence>MPKRSKKNGPRSGTRSETHDALKLRKLESGAGYVLVHPRCVRDRAEDIEEVRLMIDAGELEVATDEIRWLLSGCSAFVEAHLLAGVIAVELSNDVKLARGHFGYAYGLGLKALHAAKFAGPLLAAQPANGPWHEAGRGLAWCLQRLDKAAMADEVVATLLAADASDPMGVAELIRSMRAPSDPLFQIDLPPSPGTGPK</sequence>
<keyword evidence="2" id="KW-1185">Reference proteome</keyword>
<protein>
    <submittedName>
        <fullName evidence="1">Uncharacterized protein</fullName>
    </submittedName>
</protein>
<dbReference type="EMBL" id="CP036291">
    <property type="protein sequence ID" value="QDU89993.1"/>
    <property type="molecule type" value="Genomic_DNA"/>
</dbReference>
<reference evidence="1 2" key="1">
    <citation type="submission" date="2019-02" db="EMBL/GenBank/DDBJ databases">
        <title>Deep-cultivation of Planctomycetes and their phenomic and genomic characterization uncovers novel biology.</title>
        <authorList>
            <person name="Wiegand S."/>
            <person name="Jogler M."/>
            <person name="Boedeker C."/>
            <person name="Pinto D."/>
            <person name="Vollmers J."/>
            <person name="Rivas-Marin E."/>
            <person name="Kohn T."/>
            <person name="Peeters S.H."/>
            <person name="Heuer A."/>
            <person name="Rast P."/>
            <person name="Oberbeckmann S."/>
            <person name="Bunk B."/>
            <person name="Jeske O."/>
            <person name="Meyerdierks A."/>
            <person name="Storesund J.E."/>
            <person name="Kallscheuer N."/>
            <person name="Luecker S."/>
            <person name="Lage O.M."/>
            <person name="Pohl T."/>
            <person name="Merkel B.J."/>
            <person name="Hornburger P."/>
            <person name="Mueller R.-W."/>
            <person name="Bruemmer F."/>
            <person name="Labrenz M."/>
            <person name="Spormann A.M."/>
            <person name="Op den Camp H."/>
            <person name="Overmann J."/>
            <person name="Amann R."/>
            <person name="Jetten M.S.M."/>
            <person name="Mascher T."/>
            <person name="Medema M.H."/>
            <person name="Devos D.P."/>
            <person name="Kaster A.-K."/>
            <person name="Ovreas L."/>
            <person name="Rohde M."/>
            <person name="Galperin M.Y."/>
            <person name="Jogler C."/>
        </authorList>
    </citation>
    <scope>NUCLEOTIDE SEQUENCE [LARGE SCALE GENOMIC DNA]</scope>
    <source>
        <strain evidence="1 2">Pla175</strain>
    </source>
</reference>
<proteinExistence type="predicted"/>
<name>A0A518DEV7_9BACT</name>
<evidence type="ECO:0000313" key="1">
    <source>
        <dbReference type="EMBL" id="QDU89993.1"/>
    </source>
</evidence>
<dbReference type="KEGG" id="pnd:Pla175_33920"/>
<dbReference type="RefSeq" id="WP_145287619.1">
    <property type="nucleotide sequence ID" value="NZ_CP036291.1"/>
</dbReference>
<evidence type="ECO:0000313" key="2">
    <source>
        <dbReference type="Proteomes" id="UP000317429"/>
    </source>
</evidence>
<dbReference type="Proteomes" id="UP000317429">
    <property type="component" value="Chromosome"/>
</dbReference>
<dbReference type="OrthoDB" id="268452at2"/>
<gene>
    <name evidence="1" type="ORF">Pla175_33920</name>
</gene>
<dbReference type="AlphaFoldDB" id="A0A518DEV7"/>
<accession>A0A518DEV7</accession>
<organism evidence="1 2">
    <name type="scientific">Pirellulimonas nuda</name>
    <dbReference type="NCBI Taxonomy" id="2528009"/>
    <lineage>
        <taxon>Bacteria</taxon>
        <taxon>Pseudomonadati</taxon>
        <taxon>Planctomycetota</taxon>
        <taxon>Planctomycetia</taxon>
        <taxon>Pirellulales</taxon>
        <taxon>Lacipirellulaceae</taxon>
        <taxon>Pirellulimonas</taxon>
    </lineage>
</organism>